<keyword evidence="1" id="KW-1133">Transmembrane helix</keyword>
<reference evidence="2 3" key="1">
    <citation type="submission" date="2018-03" db="EMBL/GenBank/DDBJ databases">
        <title>Characteristics and genome of n-alkane degrading marine bacteria Gordonia iterans isolated from crude oil contaminated in Tae-an, South Korea.</title>
        <authorList>
            <person name="Lee S.-S."/>
            <person name="Kim H."/>
        </authorList>
    </citation>
    <scope>NUCLEOTIDE SEQUENCE [LARGE SCALE GENOMIC DNA]</scope>
    <source>
        <strain evidence="2 3">Co17</strain>
    </source>
</reference>
<evidence type="ECO:0000313" key="3">
    <source>
        <dbReference type="Proteomes" id="UP000239814"/>
    </source>
</evidence>
<keyword evidence="3" id="KW-1185">Reference proteome</keyword>
<dbReference type="AlphaFoldDB" id="A0A2S0KER7"/>
<evidence type="ECO:0000256" key="1">
    <source>
        <dbReference type="SAM" id="Phobius"/>
    </source>
</evidence>
<feature type="transmembrane region" description="Helical" evidence="1">
    <location>
        <begin position="7"/>
        <end position="27"/>
    </location>
</feature>
<keyword evidence="1" id="KW-0472">Membrane</keyword>
<organism evidence="2 3">
    <name type="scientific">Gordonia iterans</name>
    <dbReference type="NCBI Taxonomy" id="1004901"/>
    <lineage>
        <taxon>Bacteria</taxon>
        <taxon>Bacillati</taxon>
        <taxon>Actinomycetota</taxon>
        <taxon>Actinomycetes</taxon>
        <taxon>Mycobacteriales</taxon>
        <taxon>Gordoniaceae</taxon>
        <taxon>Gordonia</taxon>
    </lineage>
</organism>
<feature type="transmembrane region" description="Helical" evidence="1">
    <location>
        <begin position="39"/>
        <end position="57"/>
    </location>
</feature>
<proteinExistence type="predicted"/>
<sequence length="89" mass="9367">MIGRMRVSGFTAFLAALGLAGVIWMIVDVVRLGAGEVPGSTWACGVLGAILAATALYRELGGTPLLAADPAHQSQAQQFEDQQRRDGLR</sequence>
<evidence type="ECO:0000313" key="2">
    <source>
        <dbReference type="EMBL" id="AVM00154.1"/>
    </source>
</evidence>
<protein>
    <submittedName>
        <fullName evidence="2">Uncharacterized protein</fullName>
    </submittedName>
</protein>
<dbReference type="KEGG" id="git:C6V83_07570"/>
<dbReference type="OrthoDB" id="4377761at2"/>
<gene>
    <name evidence="2" type="ORF">C6V83_07570</name>
</gene>
<name>A0A2S0KER7_9ACTN</name>
<accession>A0A2S0KER7</accession>
<dbReference type="Proteomes" id="UP000239814">
    <property type="component" value="Chromosome"/>
</dbReference>
<dbReference type="EMBL" id="CP027433">
    <property type="protein sequence ID" value="AVM00154.1"/>
    <property type="molecule type" value="Genomic_DNA"/>
</dbReference>
<keyword evidence="1" id="KW-0812">Transmembrane</keyword>